<dbReference type="Gene3D" id="3.30.420.60">
    <property type="entry name" value="eRF1 domain 2"/>
    <property type="match status" value="1"/>
</dbReference>
<sequence length="273" mass="28482">MKNVAGSGAKWLDVSAERFPGWIASFARRHAVSAPSAGAESTQADAQEGAKIDVKEGAAIEPQEDARNAARSGAGDRLAVTVDGAMVTFTAPDGAVAQCHPPFPESFAPPTAGPGQAGPGPDVIAEAISAHARTPRTVGVLLVRLGGYAAGVFTGYPPELADAKAGARPVHGRSAAGGWSQHRFARRREKQANEALEAAADTAVSIFGRGPRLDAVVLGGDKRAMAELRGDPRLARYLALATERFLTVPDPKRAVLLDTPRLFTAVRIRITEP</sequence>
<dbReference type="Pfam" id="PF18859">
    <property type="entry name" value="acVLRF1"/>
    <property type="match status" value="1"/>
</dbReference>
<dbReference type="OrthoDB" id="3728778at2"/>
<evidence type="ECO:0000313" key="3">
    <source>
        <dbReference type="Proteomes" id="UP000460272"/>
    </source>
</evidence>
<accession>A0A6P2C116</accession>
<dbReference type="Proteomes" id="UP000460272">
    <property type="component" value="Unassembled WGS sequence"/>
</dbReference>
<dbReference type="EMBL" id="RPFW01000002">
    <property type="protein sequence ID" value="TVZ04878.1"/>
    <property type="molecule type" value="Genomic_DNA"/>
</dbReference>
<name>A0A6P2C116_9ACTN</name>
<dbReference type="InterPro" id="IPR040783">
    <property type="entry name" value="VLRF1"/>
</dbReference>
<comment type="caution">
    <text evidence="2">The sequence shown here is derived from an EMBL/GenBank/DDBJ whole genome shotgun (WGS) entry which is preliminary data.</text>
</comment>
<dbReference type="InterPro" id="IPR042226">
    <property type="entry name" value="eFR1_2_sf"/>
</dbReference>
<keyword evidence="3" id="KW-1185">Reference proteome</keyword>
<dbReference type="NCBIfam" id="NF041024">
    <property type="entry name" value="acVLRF1_NCBI"/>
    <property type="match status" value="1"/>
</dbReference>
<reference evidence="2 3" key="1">
    <citation type="submission" date="2018-11" db="EMBL/GenBank/DDBJ databases">
        <title>Trebonia kvetii gen.nov., sp.nov., a novel acidophilic actinobacterium, and proposal of the new actinobacterial family Treboniaceae fam. nov.</title>
        <authorList>
            <person name="Rapoport D."/>
            <person name="Sagova-Mareckova M."/>
            <person name="Sedlacek I."/>
            <person name="Provaznik J."/>
            <person name="Kralova S."/>
            <person name="Pavlinic D."/>
            <person name="Benes V."/>
            <person name="Kopecky J."/>
        </authorList>
    </citation>
    <scope>NUCLEOTIDE SEQUENCE [LARGE SCALE GENOMIC DNA]</scope>
    <source>
        <strain evidence="2 3">15Tr583</strain>
    </source>
</reference>
<dbReference type="RefSeq" id="WP_145852585.1">
    <property type="nucleotide sequence ID" value="NZ_RPFW01000002.1"/>
</dbReference>
<organism evidence="2 3">
    <name type="scientific">Trebonia kvetii</name>
    <dbReference type="NCBI Taxonomy" id="2480626"/>
    <lineage>
        <taxon>Bacteria</taxon>
        <taxon>Bacillati</taxon>
        <taxon>Actinomycetota</taxon>
        <taxon>Actinomycetes</taxon>
        <taxon>Streptosporangiales</taxon>
        <taxon>Treboniaceae</taxon>
        <taxon>Trebonia</taxon>
    </lineage>
</organism>
<dbReference type="AlphaFoldDB" id="A0A6P2C116"/>
<protein>
    <recommendedName>
        <fullName evidence="1">Actinobacteria/chloroflexi VLRF1 release factor domain-containing protein</fullName>
    </recommendedName>
</protein>
<evidence type="ECO:0000259" key="1">
    <source>
        <dbReference type="Pfam" id="PF18859"/>
    </source>
</evidence>
<gene>
    <name evidence="2" type="ORF">EAS64_09555</name>
</gene>
<proteinExistence type="predicted"/>
<evidence type="ECO:0000313" key="2">
    <source>
        <dbReference type="EMBL" id="TVZ04878.1"/>
    </source>
</evidence>
<dbReference type="SUPFAM" id="SSF53137">
    <property type="entry name" value="Translational machinery components"/>
    <property type="match status" value="1"/>
</dbReference>
<feature type="domain" description="Actinobacteria/chloroflexi VLRF1 release factor" evidence="1">
    <location>
        <begin position="136"/>
        <end position="269"/>
    </location>
</feature>